<dbReference type="SUPFAM" id="SSF161098">
    <property type="entry name" value="MetI-like"/>
    <property type="match status" value="1"/>
</dbReference>
<dbReference type="Pfam" id="PF19300">
    <property type="entry name" value="BPD_transp_1_N"/>
    <property type="match status" value="1"/>
</dbReference>
<feature type="domain" description="ABC transmembrane type-1" evidence="8">
    <location>
        <begin position="95"/>
        <end position="304"/>
    </location>
</feature>
<evidence type="ECO:0000256" key="7">
    <source>
        <dbReference type="RuleBase" id="RU363032"/>
    </source>
</evidence>
<evidence type="ECO:0000256" key="3">
    <source>
        <dbReference type="ARBA" id="ARBA00022475"/>
    </source>
</evidence>
<dbReference type="RefSeq" id="WP_038277000.1">
    <property type="nucleotide sequence ID" value="NZ_JPME01000002.1"/>
</dbReference>
<keyword evidence="10" id="KW-1185">Reference proteome</keyword>
<dbReference type="EMBL" id="JPME01000002">
    <property type="protein sequence ID" value="KEZ91679.1"/>
    <property type="molecule type" value="Genomic_DNA"/>
</dbReference>
<dbReference type="InterPro" id="IPR035906">
    <property type="entry name" value="MetI-like_sf"/>
</dbReference>
<dbReference type="InterPro" id="IPR000515">
    <property type="entry name" value="MetI-like"/>
</dbReference>
<organism evidence="9 10">
    <name type="scientific">Lacrimispora celerecrescens</name>
    <dbReference type="NCBI Taxonomy" id="29354"/>
    <lineage>
        <taxon>Bacteria</taxon>
        <taxon>Bacillati</taxon>
        <taxon>Bacillota</taxon>
        <taxon>Clostridia</taxon>
        <taxon>Lachnospirales</taxon>
        <taxon>Lachnospiraceae</taxon>
        <taxon>Lacrimispora</taxon>
    </lineage>
</organism>
<comment type="caution">
    <text evidence="9">The sequence shown here is derived from an EMBL/GenBank/DDBJ whole genome shotgun (WGS) entry which is preliminary data.</text>
</comment>
<dbReference type="AlphaFoldDB" id="A0A084JRU5"/>
<evidence type="ECO:0000256" key="6">
    <source>
        <dbReference type="ARBA" id="ARBA00023136"/>
    </source>
</evidence>
<dbReference type="OrthoDB" id="9806409at2"/>
<evidence type="ECO:0000256" key="4">
    <source>
        <dbReference type="ARBA" id="ARBA00022692"/>
    </source>
</evidence>
<reference evidence="9 10" key="1">
    <citation type="submission" date="2014-07" db="EMBL/GenBank/DDBJ databases">
        <title>Draft genome of Clostridium celerecrescens 152B isolated from sediments associated with methane hydrate from Krishna Godavari basin.</title>
        <authorList>
            <person name="Honkalas V.S."/>
            <person name="Dabir A.P."/>
            <person name="Arora P."/>
            <person name="Dhakephalkar P.K."/>
        </authorList>
    </citation>
    <scope>NUCLEOTIDE SEQUENCE [LARGE SCALE GENOMIC DNA]</scope>
    <source>
        <strain evidence="9 10">152B</strain>
    </source>
</reference>
<keyword evidence="2 7" id="KW-0813">Transport</keyword>
<gene>
    <name evidence="9" type="ORF">IO98_00410</name>
</gene>
<comment type="subcellular location">
    <subcellularLocation>
        <location evidence="1 7">Cell membrane</location>
        <topology evidence="1 7">Multi-pass membrane protein</topology>
    </subcellularLocation>
</comment>
<feature type="transmembrane region" description="Helical" evidence="7">
    <location>
        <begin position="99"/>
        <end position="118"/>
    </location>
</feature>
<dbReference type="Pfam" id="PF00528">
    <property type="entry name" value="BPD_transp_1"/>
    <property type="match status" value="1"/>
</dbReference>
<feature type="transmembrane region" description="Helical" evidence="7">
    <location>
        <begin position="130"/>
        <end position="157"/>
    </location>
</feature>
<dbReference type="Gene3D" id="1.10.3720.10">
    <property type="entry name" value="MetI-like"/>
    <property type="match status" value="1"/>
</dbReference>
<dbReference type="PROSITE" id="PS50928">
    <property type="entry name" value="ABC_TM1"/>
    <property type="match status" value="1"/>
</dbReference>
<dbReference type="PANTHER" id="PTHR43163:SF6">
    <property type="entry name" value="DIPEPTIDE TRANSPORT SYSTEM PERMEASE PROTEIN DPPB-RELATED"/>
    <property type="match status" value="1"/>
</dbReference>
<feature type="transmembrane region" description="Helical" evidence="7">
    <location>
        <begin position="239"/>
        <end position="261"/>
    </location>
</feature>
<evidence type="ECO:0000256" key="1">
    <source>
        <dbReference type="ARBA" id="ARBA00004651"/>
    </source>
</evidence>
<dbReference type="GO" id="GO:0055085">
    <property type="term" value="P:transmembrane transport"/>
    <property type="evidence" value="ECO:0007669"/>
    <property type="project" value="InterPro"/>
</dbReference>
<accession>A0A084JRU5</accession>
<feature type="transmembrane region" description="Helical" evidence="7">
    <location>
        <begin position="12"/>
        <end position="30"/>
    </location>
</feature>
<dbReference type="CDD" id="cd06261">
    <property type="entry name" value="TM_PBP2"/>
    <property type="match status" value="1"/>
</dbReference>
<evidence type="ECO:0000313" key="9">
    <source>
        <dbReference type="EMBL" id="KEZ91679.1"/>
    </source>
</evidence>
<keyword evidence="4 7" id="KW-0812">Transmembrane</keyword>
<comment type="similarity">
    <text evidence="7">Belongs to the binding-protein-dependent transport system permease family.</text>
</comment>
<evidence type="ECO:0000256" key="5">
    <source>
        <dbReference type="ARBA" id="ARBA00022989"/>
    </source>
</evidence>
<name>A0A084JRU5_9FIRM</name>
<dbReference type="Proteomes" id="UP000028525">
    <property type="component" value="Unassembled WGS sequence"/>
</dbReference>
<dbReference type="GO" id="GO:0005886">
    <property type="term" value="C:plasma membrane"/>
    <property type="evidence" value="ECO:0007669"/>
    <property type="project" value="UniProtKB-SubCell"/>
</dbReference>
<evidence type="ECO:0000313" key="10">
    <source>
        <dbReference type="Proteomes" id="UP000028525"/>
    </source>
</evidence>
<feature type="transmembrane region" description="Helical" evidence="7">
    <location>
        <begin position="281"/>
        <end position="307"/>
    </location>
</feature>
<evidence type="ECO:0000259" key="8">
    <source>
        <dbReference type="PROSITE" id="PS50928"/>
    </source>
</evidence>
<protein>
    <submittedName>
        <fullName evidence="9">Glutathione ABC transporter permease</fullName>
    </submittedName>
</protein>
<keyword evidence="6 7" id="KW-0472">Membrane</keyword>
<evidence type="ECO:0000256" key="2">
    <source>
        <dbReference type="ARBA" id="ARBA00022448"/>
    </source>
</evidence>
<dbReference type="STRING" id="29354.IO98_00410"/>
<dbReference type="PANTHER" id="PTHR43163">
    <property type="entry name" value="DIPEPTIDE TRANSPORT SYSTEM PERMEASE PROTEIN DPPB-RELATED"/>
    <property type="match status" value="1"/>
</dbReference>
<sequence length="317" mass="34479">MLKTILIRCLQIIPSLFVVVTLTFVLTRMIPGDPARAVLGPQASVEDVEKMRETMGLNQPLAAQYKDYMINIVKGDFGTSYSYNQPVFSLIARRIPSTLLIALPAVLIALIAGMLVGVTSAVHQGTLFDYVFMILALVGVSMPIFWLGLMLVLMFSVNLGWLPVLGMGDISKGLGDVIRHMVLPCFCLATIPTATFSRITRSSILESIHGDSIRALRARGIKESVVIWKYALKSALPPLITVLGLQLAGCFAGAILTETIFSWPGMGTLIVGAIDNRDYVLIQGAVLVIALAFVMINMFVDVIYMIINPNVNYEGGN</sequence>
<keyword evidence="5 7" id="KW-1133">Transmembrane helix</keyword>
<keyword evidence="3" id="KW-1003">Cell membrane</keyword>
<proteinExistence type="inferred from homology"/>
<dbReference type="InterPro" id="IPR045621">
    <property type="entry name" value="BPD_transp_1_N"/>
</dbReference>